<dbReference type="InterPro" id="IPR045058">
    <property type="entry name" value="GIMA/IAN/Toc"/>
</dbReference>
<dbReference type="InterPro" id="IPR006703">
    <property type="entry name" value="G_AIG1"/>
</dbReference>
<dbReference type="GeneTree" id="ENSGT00960000191517"/>
<reference evidence="5" key="2">
    <citation type="submission" date="2025-08" db="UniProtKB">
        <authorList>
            <consortium name="Ensembl"/>
        </authorList>
    </citation>
    <scope>IDENTIFICATION</scope>
</reference>
<evidence type="ECO:0000256" key="3">
    <source>
        <dbReference type="ARBA" id="ARBA00023134"/>
    </source>
</evidence>
<accession>A0A493TSP5</accession>
<name>A0A493TSP5_ANAPP</name>
<evidence type="ECO:0000256" key="1">
    <source>
        <dbReference type="ARBA" id="ARBA00008535"/>
    </source>
</evidence>
<keyword evidence="6" id="KW-1185">Reference proteome</keyword>
<evidence type="ECO:0000313" key="5">
    <source>
        <dbReference type="Ensembl" id="ENSAPLP00000028902.1"/>
    </source>
</evidence>
<keyword evidence="2" id="KW-0547">Nucleotide-binding</keyword>
<dbReference type="InterPro" id="IPR027417">
    <property type="entry name" value="P-loop_NTPase"/>
</dbReference>
<evidence type="ECO:0000259" key="4">
    <source>
        <dbReference type="Pfam" id="PF04548"/>
    </source>
</evidence>
<dbReference type="Proteomes" id="UP000016666">
    <property type="component" value="Unassembled WGS sequence"/>
</dbReference>
<comment type="similarity">
    <text evidence="1">Belongs to the TRAFAC class TrmE-Era-EngA-EngB-Septin-like GTPase superfamily. AIG1/Toc34/Toc159-like paraseptin GTPase family. IAN subfamily.</text>
</comment>
<dbReference type="Pfam" id="PF04548">
    <property type="entry name" value="AIG1"/>
    <property type="match status" value="1"/>
</dbReference>
<dbReference type="PANTHER" id="PTHR10903">
    <property type="entry name" value="GTPASE, IMAP FAMILY MEMBER-RELATED"/>
    <property type="match status" value="1"/>
</dbReference>
<dbReference type="PANTHER" id="PTHR10903:SF188">
    <property type="entry name" value="GTPASE IMAP FAMILY MEMBER 2-LIKE-RELATED"/>
    <property type="match status" value="1"/>
</dbReference>
<dbReference type="SUPFAM" id="SSF52540">
    <property type="entry name" value="P-loop containing nucleoside triphosphate hydrolases"/>
    <property type="match status" value="1"/>
</dbReference>
<feature type="domain" description="AIG1-type G" evidence="4">
    <location>
        <begin position="33"/>
        <end position="69"/>
    </location>
</feature>
<keyword evidence="3" id="KW-0342">GTP-binding</keyword>
<dbReference type="Gene3D" id="3.40.50.300">
    <property type="entry name" value="P-loop containing nucleotide triphosphate hydrolases"/>
    <property type="match status" value="1"/>
</dbReference>
<organism evidence="5 6">
    <name type="scientific">Anas platyrhynchos platyrhynchos</name>
    <name type="common">Northern mallard</name>
    <dbReference type="NCBI Taxonomy" id="8840"/>
    <lineage>
        <taxon>Eukaryota</taxon>
        <taxon>Metazoa</taxon>
        <taxon>Chordata</taxon>
        <taxon>Craniata</taxon>
        <taxon>Vertebrata</taxon>
        <taxon>Euteleostomi</taxon>
        <taxon>Archelosauria</taxon>
        <taxon>Archosauria</taxon>
        <taxon>Dinosauria</taxon>
        <taxon>Saurischia</taxon>
        <taxon>Theropoda</taxon>
        <taxon>Coelurosauria</taxon>
        <taxon>Aves</taxon>
        <taxon>Neognathae</taxon>
        <taxon>Galloanserae</taxon>
        <taxon>Anseriformes</taxon>
        <taxon>Anatidae</taxon>
        <taxon>Anatinae</taxon>
        <taxon>Anas</taxon>
    </lineage>
</organism>
<evidence type="ECO:0000313" key="6">
    <source>
        <dbReference type="Proteomes" id="UP000016666"/>
    </source>
</evidence>
<protein>
    <recommendedName>
        <fullName evidence="4">AIG1-type G domain-containing protein</fullName>
    </recommendedName>
</protein>
<dbReference type="GO" id="GO:0005525">
    <property type="term" value="F:GTP binding"/>
    <property type="evidence" value="ECO:0007669"/>
    <property type="project" value="UniProtKB-KW"/>
</dbReference>
<reference evidence="6" key="1">
    <citation type="submission" date="2017-10" db="EMBL/GenBank/DDBJ databases">
        <title>A new Pekin duck reference genome.</title>
        <authorList>
            <person name="Hou Z.-C."/>
            <person name="Zhou Z.-K."/>
            <person name="Zhu F."/>
            <person name="Hou S.-S."/>
        </authorList>
    </citation>
    <scope>NUCLEOTIDE SEQUENCE [LARGE SCALE GENOMIC DNA]</scope>
</reference>
<sequence length="70" mass="6823">PSGEATGSRISRGCLSSSHSLGCAVPGSGQMGLNILLVGKTGSGKSATANTILGKKAFKSDVIADSATKS</sequence>
<dbReference type="AlphaFoldDB" id="A0A493TSP5"/>
<evidence type="ECO:0000256" key="2">
    <source>
        <dbReference type="ARBA" id="ARBA00022741"/>
    </source>
</evidence>
<proteinExistence type="inferred from homology"/>
<reference evidence="5" key="3">
    <citation type="submission" date="2025-09" db="UniProtKB">
        <authorList>
            <consortium name="Ensembl"/>
        </authorList>
    </citation>
    <scope>IDENTIFICATION</scope>
</reference>
<dbReference type="Ensembl" id="ENSAPLT00000030144.1">
    <property type="protein sequence ID" value="ENSAPLP00000028902.1"/>
    <property type="gene ID" value="ENSAPLG00000020864.1"/>
</dbReference>